<evidence type="ECO:0000256" key="2">
    <source>
        <dbReference type="SAM" id="SignalP"/>
    </source>
</evidence>
<evidence type="ECO:0000259" key="3">
    <source>
        <dbReference type="PROSITE" id="PS50222"/>
    </source>
</evidence>
<keyword evidence="5" id="KW-1185">Reference proteome</keyword>
<dbReference type="GO" id="GO:0005509">
    <property type="term" value="F:calcium ion binding"/>
    <property type="evidence" value="ECO:0007669"/>
    <property type="project" value="InterPro"/>
</dbReference>
<dbReference type="Proteomes" id="UP000245812">
    <property type="component" value="Unassembled WGS sequence"/>
</dbReference>
<dbReference type="PROSITE" id="PS00018">
    <property type="entry name" value="EF_HAND_1"/>
    <property type="match status" value="1"/>
</dbReference>
<accession>A0A316IGN3</accession>
<feature type="domain" description="EF-hand" evidence="3">
    <location>
        <begin position="115"/>
        <end position="147"/>
    </location>
</feature>
<proteinExistence type="predicted"/>
<evidence type="ECO:0000313" key="5">
    <source>
        <dbReference type="Proteomes" id="UP000245812"/>
    </source>
</evidence>
<dbReference type="EMBL" id="QGHC01000003">
    <property type="protein sequence ID" value="PWK91940.1"/>
    <property type="molecule type" value="Genomic_DNA"/>
</dbReference>
<gene>
    <name evidence="4" type="ORF">C7456_10359</name>
</gene>
<comment type="caution">
    <text evidence="4">The sequence shown here is derived from an EMBL/GenBank/DDBJ whole genome shotgun (WGS) entry which is preliminary data.</text>
</comment>
<protein>
    <recommendedName>
        <fullName evidence="3">EF-hand domain-containing protein</fullName>
    </recommendedName>
</protein>
<name>A0A316IGN3_9GAMM</name>
<evidence type="ECO:0000256" key="1">
    <source>
        <dbReference type="SAM" id="MobiDB-lite"/>
    </source>
</evidence>
<feature type="compositionally biased region" description="Basic and acidic residues" evidence="1">
    <location>
        <begin position="123"/>
        <end position="147"/>
    </location>
</feature>
<keyword evidence="2" id="KW-0732">Signal</keyword>
<dbReference type="InterPro" id="IPR002048">
    <property type="entry name" value="EF_hand_dom"/>
</dbReference>
<reference evidence="4 5" key="1">
    <citation type="submission" date="2018-05" db="EMBL/GenBank/DDBJ databases">
        <title>Genomic Encyclopedia of Type Strains, Phase IV (KMG-IV): sequencing the most valuable type-strain genomes for metagenomic binning, comparative biology and taxonomic classification.</title>
        <authorList>
            <person name="Goeker M."/>
        </authorList>
    </citation>
    <scope>NUCLEOTIDE SEQUENCE [LARGE SCALE GENOMIC DNA]</scope>
    <source>
        <strain evidence="4 5">DSM 14263</strain>
    </source>
</reference>
<dbReference type="PROSITE" id="PS50222">
    <property type="entry name" value="EF_HAND_2"/>
    <property type="match status" value="1"/>
</dbReference>
<feature type="compositionally biased region" description="Pro residues" evidence="1">
    <location>
        <begin position="29"/>
        <end position="57"/>
    </location>
</feature>
<sequence>MTFRKPLLSAVVAGSLLFGGSLLAQDQTTPPPPPPPPADATPPPPPPPADATPPAPPADQSMQQSPPPDASAANGGQGQQVTVRSTMPPAPQAGPAPDFAQLSGGGKSISAEQASAYPPLANDFDHADRNRDGRISKSEYEHWRSGQ</sequence>
<feature type="region of interest" description="Disordered" evidence="1">
    <location>
        <begin position="22"/>
        <end position="147"/>
    </location>
</feature>
<feature type="signal peptide" evidence="2">
    <location>
        <begin position="1"/>
        <end position="24"/>
    </location>
</feature>
<dbReference type="RefSeq" id="WP_109722530.1">
    <property type="nucleotide sequence ID" value="NZ_QGHC01000003.1"/>
</dbReference>
<organism evidence="4 5">
    <name type="scientific">Fulvimonas soli</name>
    <dbReference type="NCBI Taxonomy" id="155197"/>
    <lineage>
        <taxon>Bacteria</taxon>
        <taxon>Pseudomonadati</taxon>
        <taxon>Pseudomonadota</taxon>
        <taxon>Gammaproteobacteria</taxon>
        <taxon>Lysobacterales</taxon>
        <taxon>Rhodanobacteraceae</taxon>
        <taxon>Fulvimonas</taxon>
    </lineage>
</organism>
<feature type="chain" id="PRO_5016277375" description="EF-hand domain-containing protein" evidence="2">
    <location>
        <begin position="25"/>
        <end position="147"/>
    </location>
</feature>
<dbReference type="InterPro" id="IPR018247">
    <property type="entry name" value="EF_Hand_1_Ca_BS"/>
</dbReference>
<dbReference type="AlphaFoldDB" id="A0A316IGN3"/>
<evidence type="ECO:0000313" key="4">
    <source>
        <dbReference type="EMBL" id="PWK91940.1"/>
    </source>
</evidence>